<protein>
    <submittedName>
        <fullName evidence="1">Uncharacterized protein</fullName>
    </submittedName>
</protein>
<name>A0A6V8PNJ8_9ACTN</name>
<reference evidence="1 2" key="1">
    <citation type="journal article" date="2020" name="Front. Microbiol.">
        <title>Single-cell genomics of novel Actinobacteria with the Wood-Ljungdahl pathway discovered in a serpentinizing system.</title>
        <authorList>
            <person name="Merino N."/>
            <person name="Kawai M."/>
            <person name="Boyd E.S."/>
            <person name="Colman D.R."/>
            <person name="McGlynn S.E."/>
            <person name="Nealson K.H."/>
            <person name="Kurokawa K."/>
            <person name="Hongoh Y."/>
        </authorList>
    </citation>
    <scope>NUCLEOTIDE SEQUENCE [LARGE SCALE GENOMIC DNA]</scope>
    <source>
        <strain evidence="1 2">S42</strain>
    </source>
</reference>
<evidence type="ECO:0000313" key="1">
    <source>
        <dbReference type="EMBL" id="GFP33838.1"/>
    </source>
</evidence>
<organism evidence="1 2">
    <name type="scientific">Candidatus Hakubella thermalkaliphila</name>
    <dbReference type="NCBI Taxonomy" id="2754717"/>
    <lineage>
        <taxon>Bacteria</taxon>
        <taxon>Bacillati</taxon>
        <taxon>Actinomycetota</taxon>
        <taxon>Actinomycetota incertae sedis</taxon>
        <taxon>Candidatus Hakubellales</taxon>
        <taxon>Candidatus Hakubellaceae</taxon>
        <taxon>Candidatus Hakubella</taxon>
    </lineage>
</organism>
<dbReference type="AlphaFoldDB" id="A0A6V8PNJ8"/>
<feature type="non-terminal residue" evidence="1">
    <location>
        <position position="199"/>
    </location>
</feature>
<accession>A0A6V8PNJ8</accession>
<feature type="non-terminal residue" evidence="1">
    <location>
        <position position="1"/>
    </location>
</feature>
<gene>
    <name evidence="1" type="ORF">HKBW3S42_02177</name>
</gene>
<evidence type="ECO:0000313" key="2">
    <source>
        <dbReference type="Proteomes" id="UP000568877"/>
    </source>
</evidence>
<sequence>DTGGVNDRVRSDGMNCKVPVAGVGTDGRWAFFSQIRGHCKAIKKAHLRQTISHSIITKIGGRVEASLRWTALQKLATALKEKNNPEADIVLRTDHTKNGTLDDPSLRKLATEAGFVLPEEITRADYEKHERKLFPQDTAICSIAEAISKRSHRIIGDLKKHCILGEQGVQEWETGDLQASMRPPYAGRFAHVEALTGRY</sequence>
<dbReference type="EMBL" id="BLSA01000755">
    <property type="protein sequence ID" value="GFP33838.1"/>
    <property type="molecule type" value="Genomic_DNA"/>
</dbReference>
<comment type="caution">
    <text evidence="1">The sequence shown here is derived from an EMBL/GenBank/DDBJ whole genome shotgun (WGS) entry which is preliminary data.</text>
</comment>
<proteinExistence type="predicted"/>
<dbReference type="Proteomes" id="UP000568877">
    <property type="component" value="Unassembled WGS sequence"/>
</dbReference>